<name>A0A8S5TK73_9CAUD</name>
<evidence type="ECO:0000313" key="2">
    <source>
        <dbReference type="EMBL" id="DAF63685.1"/>
    </source>
</evidence>
<reference evidence="2" key="1">
    <citation type="journal article" date="2021" name="Proc. Natl. Acad. Sci. U.S.A.">
        <title>A Catalog of Tens of Thousands of Viruses from Human Metagenomes Reveals Hidden Associations with Chronic Diseases.</title>
        <authorList>
            <person name="Tisza M.J."/>
            <person name="Buck C.B."/>
        </authorList>
    </citation>
    <scope>NUCLEOTIDE SEQUENCE</scope>
    <source>
        <strain evidence="2">Ctz6O13</strain>
    </source>
</reference>
<organism evidence="2">
    <name type="scientific">Podoviridae sp. ctz6O13</name>
    <dbReference type="NCBI Taxonomy" id="2827757"/>
    <lineage>
        <taxon>Viruses</taxon>
        <taxon>Duplodnaviria</taxon>
        <taxon>Heunggongvirae</taxon>
        <taxon>Uroviricota</taxon>
        <taxon>Caudoviricetes</taxon>
    </lineage>
</organism>
<feature type="transmembrane region" description="Helical" evidence="1">
    <location>
        <begin position="6"/>
        <end position="30"/>
    </location>
</feature>
<proteinExistence type="predicted"/>
<accession>A0A8S5TK73</accession>
<keyword evidence="1" id="KW-1133">Transmembrane helix</keyword>
<evidence type="ECO:0000256" key="1">
    <source>
        <dbReference type="SAM" id="Phobius"/>
    </source>
</evidence>
<protein>
    <submittedName>
        <fullName evidence="2">Uncharacterized protein</fullName>
    </submittedName>
</protein>
<keyword evidence="1" id="KW-0812">Transmembrane</keyword>
<keyword evidence="1" id="KW-0472">Membrane</keyword>
<dbReference type="EMBL" id="BK032843">
    <property type="protein sequence ID" value="DAF63685.1"/>
    <property type="molecule type" value="Genomic_DNA"/>
</dbReference>
<sequence>MLSGDVVVIYCVTWLLGWDVLPAGCDMVFLRFDMF</sequence>